<proteinExistence type="predicted"/>
<comment type="caution">
    <text evidence="1">The sequence shown here is derived from an EMBL/GenBank/DDBJ whole genome shotgun (WGS) entry which is preliminary data.</text>
</comment>
<name>R2S8D1_9ENTE</name>
<dbReference type="PANTHER" id="PTHR36439:SF1">
    <property type="entry name" value="DUF1697 DOMAIN-CONTAINING PROTEIN"/>
    <property type="match status" value="1"/>
</dbReference>
<dbReference type="AlphaFoldDB" id="R2S8D1"/>
<dbReference type="HOGENOM" id="CLU_106303_3_0_9"/>
<dbReference type="RefSeq" id="WP_010754945.1">
    <property type="nucleotide sequence ID" value="NZ_ASVU01000001.1"/>
</dbReference>
<dbReference type="OrthoDB" id="9806494at2"/>
<organism evidence="1 2">
    <name type="scientific">Enterococcus asini ATCC 700915</name>
    <dbReference type="NCBI Taxonomy" id="1158606"/>
    <lineage>
        <taxon>Bacteria</taxon>
        <taxon>Bacillati</taxon>
        <taxon>Bacillota</taxon>
        <taxon>Bacilli</taxon>
        <taxon>Lactobacillales</taxon>
        <taxon>Enterococcaceae</taxon>
        <taxon>Enterococcus</taxon>
    </lineage>
</organism>
<evidence type="ECO:0008006" key="3">
    <source>
        <dbReference type="Google" id="ProtNLM"/>
    </source>
</evidence>
<dbReference type="EMBL" id="AJAP01000025">
    <property type="protein sequence ID" value="EOH84404.1"/>
    <property type="molecule type" value="Genomic_DNA"/>
</dbReference>
<dbReference type="SUPFAM" id="SSF160379">
    <property type="entry name" value="SP0830-like"/>
    <property type="match status" value="1"/>
</dbReference>
<evidence type="ECO:0000313" key="2">
    <source>
        <dbReference type="Proteomes" id="UP000013777"/>
    </source>
</evidence>
<dbReference type="eggNOG" id="COG3797">
    <property type="taxonomic scope" value="Bacteria"/>
</dbReference>
<dbReference type="PATRIC" id="fig|1158606.3.peg.2283"/>
<sequence length="189" mass="21536">MILRIGFFRGLNVGGKNKLAMTALKSIFQDMNFQTLKTIGNTGVILFDAEESKHTDAEIATIVSDKTGVPASFLSISYADLDFLLQNVPSWWNKNKDWRHNAIFLLENRSGKQLLADIPPTDENIEKIQLVNNTILWSSAFAEHKLYYKSQYRKLLKHEASPFMTIRNANTLSKTYEEATKMLTDDKNS</sequence>
<reference evidence="1 2" key="1">
    <citation type="submission" date="2013-02" db="EMBL/GenBank/DDBJ databases">
        <title>The Genome Sequence of Enterococcus asini ATCC_700915.</title>
        <authorList>
            <consortium name="The Broad Institute Genome Sequencing Platform"/>
            <consortium name="The Broad Institute Genome Sequencing Center for Infectious Disease"/>
            <person name="Earl A.M."/>
            <person name="Gilmore M.S."/>
            <person name="Lebreton F."/>
            <person name="Walker B."/>
            <person name="Young S.K."/>
            <person name="Zeng Q."/>
            <person name="Gargeya S."/>
            <person name="Fitzgerald M."/>
            <person name="Haas B."/>
            <person name="Abouelleil A."/>
            <person name="Alvarado L."/>
            <person name="Arachchi H.M."/>
            <person name="Berlin A.M."/>
            <person name="Chapman S.B."/>
            <person name="Dewar J."/>
            <person name="Goldberg J."/>
            <person name="Griggs A."/>
            <person name="Gujja S."/>
            <person name="Hansen M."/>
            <person name="Howarth C."/>
            <person name="Imamovic A."/>
            <person name="Larimer J."/>
            <person name="McCowan C."/>
            <person name="Murphy C."/>
            <person name="Neiman D."/>
            <person name="Pearson M."/>
            <person name="Priest M."/>
            <person name="Roberts A."/>
            <person name="Saif S."/>
            <person name="Shea T."/>
            <person name="Sisk P."/>
            <person name="Sykes S."/>
            <person name="Wortman J."/>
            <person name="Nusbaum C."/>
            <person name="Birren B."/>
        </authorList>
    </citation>
    <scope>NUCLEOTIDE SEQUENCE [LARGE SCALE GENOMIC DNA]</scope>
    <source>
        <strain evidence="1 2">ATCC 700915</strain>
    </source>
</reference>
<dbReference type="GeneID" id="78364379"/>
<dbReference type="InterPro" id="IPR012545">
    <property type="entry name" value="DUF1697"/>
</dbReference>
<protein>
    <recommendedName>
        <fullName evidence="3">DUF1697 domain-containing protein</fullName>
    </recommendedName>
</protein>
<dbReference type="STRING" id="57732.RU94_GL000375"/>
<dbReference type="Proteomes" id="UP000013777">
    <property type="component" value="Unassembled WGS sequence"/>
</dbReference>
<gene>
    <name evidence="1" type="ORF">UAS_02336</name>
</gene>
<dbReference type="Gene3D" id="3.30.70.1260">
    <property type="entry name" value="bacterial protein sp0830 like"/>
    <property type="match status" value="1"/>
</dbReference>
<accession>R2S8D1</accession>
<dbReference type="PANTHER" id="PTHR36439">
    <property type="entry name" value="BLL4334 PROTEIN"/>
    <property type="match status" value="1"/>
</dbReference>
<dbReference type="Gene3D" id="3.30.70.1280">
    <property type="entry name" value="SP0830-like domains"/>
    <property type="match status" value="1"/>
</dbReference>
<evidence type="ECO:0000313" key="1">
    <source>
        <dbReference type="EMBL" id="EOH84404.1"/>
    </source>
</evidence>
<dbReference type="Pfam" id="PF08002">
    <property type="entry name" value="DUF1697"/>
    <property type="match status" value="1"/>
</dbReference>
<keyword evidence="2" id="KW-1185">Reference proteome</keyword>